<evidence type="ECO:0000313" key="2">
    <source>
        <dbReference type="Proteomes" id="UP001151699"/>
    </source>
</evidence>
<protein>
    <submittedName>
        <fullName evidence="1">Uncharacterized protein</fullName>
    </submittedName>
</protein>
<comment type="caution">
    <text evidence="1">The sequence shown here is derived from an EMBL/GenBank/DDBJ whole genome shotgun (WGS) entry which is preliminary data.</text>
</comment>
<feature type="non-terminal residue" evidence="1">
    <location>
        <position position="1"/>
    </location>
</feature>
<dbReference type="Proteomes" id="UP001151699">
    <property type="component" value="Unassembled WGS sequence"/>
</dbReference>
<reference evidence="1" key="1">
    <citation type="submission" date="2022-07" db="EMBL/GenBank/DDBJ databases">
        <authorList>
            <person name="Trinca V."/>
            <person name="Uliana J.V.C."/>
            <person name="Torres T.T."/>
            <person name="Ward R.J."/>
            <person name="Monesi N."/>
        </authorList>
    </citation>
    <scope>NUCLEOTIDE SEQUENCE</scope>
    <source>
        <strain evidence="1">HSMRA1968</strain>
        <tissue evidence="1">Whole embryos</tissue>
    </source>
</reference>
<keyword evidence="2" id="KW-1185">Reference proteome</keyword>
<dbReference type="EMBL" id="WJQU01002821">
    <property type="protein sequence ID" value="KAJ6630185.1"/>
    <property type="molecule type" value="Genomic_DNA"/>
</dbReference>
<evidence type="ECO:0000313" key="1">
    <source>
        <dbReference type="EMBL" id="KAJ6630185.1"/>
    </source>
</evidence>
<accession>A0A9Q0MJK1</accession>
<gene>
    <name evidence="1" type="ORF">Bhyg_16601</name>
</gene>
<feature type="non-terminal residue" evidence="1">
    <location>
        <position position="88"/>
    </location>
</feature>
<organism evidence="1 2">
    <name type="scientific">Pseudolycoriella hygida</name>
    <dbReference type="NCBI Taxonomy" id="35572"/>
    <lineage>
        <taxon>Eukaryota</taxon>
        <taxon>Metazoa</taxon>
        <taxon>Ecdysozoa</taxon>
        <taxon>Arthropoda</taxon>
        <taxon>Hexapoda</taxon>
        <taxon>Insecta</taxon>
        <taxon>Pterygota</taxon>
        <taxon>Neoptera</taxon>
        <taxon>Endopterygota</taxon>
        <taxon>Diptera</taxon>
        <taxon>Nematocera</taxon>
        <taxon>Sciaroidea</taxon>
        <taxon>Sciaridae</taxon>
        <taxon>Pseudolycoriella</taxon>
    </lineage>
</organism>
<sequence>ILDSPFALNIGLSSWDFTLPSIFCYSHLNTSAQEEITRSINKFYFGNESTPTNQMDKKSLINMASDRFIVFTETIQKRLEQINHGSTY</sequence>
<dbReference type="AlphaFoldDB" id="A0A9Q0MJK1"/>
<proteinExistence type="predicted"/>
<name>A0A9Q0MJK1_9DIPT</name>